<evidence type="ECO:0000313" key="2">
    <source>
        <dbReference type="Proteomes" id="UP001600943"/>
    </source>
</evidence>
<accession>A0ABQ0B6E9</accession>
<dbReference type="Proteomes" id="UP001600943">
    <property type="component" value="Unassembled WGS sequence"/>
</dbReference>
<keyword evidence="2" id="KW-1185">Reference proteome</keyword>
<reference evidence="1 2" key="1">
    <citation type="submission" date="2024-04" db="EMBL/GenBank/DDBJ databases">
        <title>Defined microbial consortia suppress multidrug-resistant proinflammatory Enterobacteriaceae via ecological control.</title>
        <authorList>
            <person name="Furuichi M."/>
            <person name="Kawaguchi T."/>
            <person name="Pust M."/>
            <person name="Yasuma K."/>
            <person name="Plichta D."/>
            <person name="Hasegawa N."/>
            <person name="Ohya T."/>
            <person name="Bhattarai S."/>
            <person name="Sasajima S."/>
            <person name="Aoto Y."/>
            <person name="Tuganbaev T."/>
            <person name="Yaginuma M."/>
            <person name="Ueda M."/>
            <person name="Okahashi N."/>
            <person name="Amafuji K."/>
            <person name="Kiridooshi Y."/>
            <person name="Sugita K."/>
            <person name="Strazar M."/>
            <person name="Skelly A."/>
            <person name="Suda W."/>
            <person name="Hattori M."/>
            <person name="Nakamoto N."/>
            <person name="Caballero S."/>
            <person name="Norman J."/>
            <person name="Olle B."/>
            <person name="Tanoue T."/>
            <person name="Arita M."/>
            <person name="Bucci V."/>
            <person name="Atarashi K."/>
            <person name="Xavier R."/>
            <person name="Honda K."/>
        </authorList>
    </citation>
    <scope>NUCLEOTIDE SEQUENCE [LARGE SCALE GENOMIC DNA]</scope>
    <source>
        <strain evidence="2">k04-0078-D8-1</strain>
    </source>
</reference>
<comment type="caution">
    <text evidence="1">The sequence shown here is derived from an EMBL/GenBank/DDBJ whole genome shotgun (WGS) entry which is preliminary data.</text>
</comment>
<organism evidence="1 2">
    <name type="scientific">Blautia hominis</name>
    <dbReference type="NCBI Taxonomy" id="2025493"/>
    <lineage>
        <taxon>Bacteria</taxon>
        <taxon>Bacillati</taxon>
        <taxon>Bacillota</taxon>
        <taxon>Clostridia</taxon>
        <taxon>Lachnospirales</taxon>
        <taxon>Lachnospiraceae</taxon>
        <taxon>Blautia</taxon>
    </lineage>
</organism>
<evidence type="ECO:0000313" key="1">
    <source>
        <dbReference type="EMBL" id="GAA6407027.1"/>
    </source>
</evidence>
<gene>
    <name evidence="1" type="ORF">K040078D81_11440</name>
</gene>
<proteinExistence type="predicted"/>
<name>A0ABQ0B6E9_9FIRM</name>
<sequence>MSTNDEKLFDNAGNISESAVTVPDSAGKVPDLPDSAGKMLEGNDLNCMRQNSKARIRKKLCVYISCSYKKYKIY</sequence>
<protein>
    <submittedName>
        <fullName evidence="1">Uncharacterized protein</fullName>
    </submittedName>
</protein>
<dbReference type="EMBL" id="BAABYW010000001">
    <property type="protein sequence ID" value="GAA6407027.1"/>
    <property type="molecule type" value="Genomic_DNA"/>
</dbReference>